<evidence type="ECO:0000313" key="2">
    <source>
        <dbReference type="Proteomes" id="UP000253498"/>
    </source>
</evidence>
<organism evidence="1 2">
    <name type="scientific">Enterococcus hirae</name>
    <dbReference type="NCBI Taxonomy" id="1354"/>
    <lineage>
        <taxon>Bacteria</taxon>
        <taxon>Bacillati</taxon>
        <taxon>Bacillota</taxon>
        <taxon>Bacilli</taxon>
        <taxon>Lactobacillales</taxon>
        <taxon>Enterococcaceae</taxon>
        <taxon>Enterococcus</taxon>
    </lineage>
</organism>
<reference evidence="1 2" key="1">
    <citation type="submission" date="2015-06" db="EMBL/GenBank/DDBJ databases">
        <title>The Genome Sequence of Enterococcus hirae 88EA1.</title>
        <authorList>
            <consortium name="The Broad Institute Genomics Platform"/>
            <consortium name="The Broad Institute Genome Sequencing Center for Infectious Disease"/>
            <person name="Earl A.M."/>
            <person name="Van Tyne D."/>
            <person name="Lebreton F."/>
            <person name="Saavedra J.T."/>
            <person name="Gilmore M.S."/>
            <person name="Manson McGuire A."/>
            <person name="Clock S."/>
            <person name="Crupain M."/>
            <person name="Rangan U."/>
            <person name="Young S."/>
            <person name="Abouelleil A."/>
            <person name="Cao P."/>
            <person name="Chapman S.B."/>
            <person name="Griggs A."/>
            <person name="Priest M."/>
            <person name="Shea T."/>
            <person name="Wortman J."/>
            <person name="Nusbaum C."/>
            <person name="Birren B."/>
        </authorList>
    </citation>
    <scope>NUCLEOTIDE SEQUENCE [LARGE SCALE GENOMIC DNA]</scope>
    <source>
        <strain evidence="1 2">88EA1</strain>
    </source>
</reference>
<evidence type="ECO:0000313" key="1">
    <source>
        <dbReference type="EMBL" id="RBT68200.1"/>
    </source>
</evidence>
<proteinExistence type="predicted"/>
<dbReference type="PANTHER" id="PTHR37816:SF3">
    <property type="entry name" value="MODULATES DNA TOPOLOGY"/>
    <property type="match status" value="1"/>
</dbReference>
<gene>
    <name evidence="1" type="ORF">EB03_01324</name>
</gene>
<dbReference type="EMBL" id="LESJ01000005">
    <property type="protein sequence ID" value="RBT68200.1"/>
    <property type="molecule type" value="Genomic_DNA"/>
</dbReference>
<name>A0A366UGM8_ENTHR</name>
<dbReference type="InterPro" id="IPR027417">
    <property type="entry name" value="P-loop_NTPase"/>
</dbReference>
<dbReference type="RefSeq" id="WP_088745559.1">
    <property type="nucleotide sequence ID" value="NZ_CAKMAQ010000005.1"/>
</dbReference>
<dbReference type="CDD" id="cd02019">
    <property type="entry name" value="NK"/>
    <property type="match status" value="1"/>
</dbReference>
<sequence>MKIVILGQSGSGKSTLARTIQETAKIPLLPLDFLWHGTDYSEKAQVWFQLEQENFMAKHENWIIEGNYLATARKRLQEADQIILLRVPTYLAMARVIKRTLKRKRDRATRPDMPNDFTEKLDKEYLDFLCFVWRFKRKNEPRIFQLIDTLQVKNKLLILDNKRDRQKYINQLKKNKPIV</sequence>
<protein>
    <recommendedName>
        <fullName evidence="3">Topology modulation protein</fullName>
    </recommendedName>
</protein>
<dbReference type="InterPro" id="IPR052922">
    <property type="entry name" value="Cytidylate_Kinase-2"/>
</dbReference>
<dbReference type="Proteomes" id="UP000253498">
    <property type="component" value="Unassembled WGS sequence"/>
</dbReference>
<dbReference type="PANTHER" id="PTHR37816">
    <property type="entry name" value="YALI0E33011P"/>
    <property type="match status" value="1"/>
</dbReference>
<dbReference type="InterPro" id="IPR025662">
    <property type="entry name" value="Sigma_54_int_dom_ATP-bd_1"/>
</dbReference>
<dbReference type="Gene3D" id="3.40.50.300">
    <property type="entry name" value="P-loop containing nucleotide triphosphate hydrolases"/>
    <property type="match status" value="1"/>
</dbReference>
<dbReference type="PROSITE" id="PS00675">
    <property type="entry name" value="SIGMA54_INTERACT_1"/>
    <property type="match status" value="1"/>
</dbReference>
<evidence type="ECO:0008006" key="3">
    <source>
        <dbReference type="Google" id="ProtNLM"/>
    </source>
</evidence>
<dbReference type="SUPFAM" id="SSF52540">
    <property type="entry name" value="P-loop containing nucleoside triphosphate hydrolases"/>
    <property type="match status" value="1"/>
</dbReference>
<dbReference type="AlphaFoldDB" id="A0A366UGM8"/>
<accession>A0A366UGM8</accession>
<comment type="caution">
    <text evidence="1">The sequence shown here is derived from an EMBL/GenBank/DDBJ whole genome shotgun (WGS) entry which is preliminary data.</text>
</comment>